<gene>
    <name evidence="1" type="ORF">EMEDMD4_1350012</name>
</gene>
<reference evidence="1" key="1">
    <citation type="submission" date="2019-06" db="EMBL/GenBank/DDBJ databases">
        <authorList>
            <person name="Le Quere A."/>
            <person name="Colella S."/>
        </authorList>
    </citation>
    <scope>NUCLEOTIDE SEQUENCE</scope>
    <source>
        <strain evidence="1">EmedicaeMD41</strain>
    </source>
</reference>
<dbReference type="Proteomes" id="UP000507954">
    <property type="component" value="Unassembled WGS sequence"/>
</dbReference>
<dbReference type="EMBL" id="CABFNB010000041">
    <property type="protein sequence ID" value="VTZ60185.1"/>
    <property type="molecule type" value="Genomic_DNA"/>
</dbReference>
<name>A0A508WSI6_9HYPH</name>
<dbReference type="AlphaFoldDB" id="A0A508WSI6"/>
<proteinExistence type="predicted"/>
<sequence length="105" mass="11922">MPWRWAWLNVSAEGAKICDNFQQEEIPVPEHFTDAIQLVSRGVHFLEVAENVAVVADRAYVAAGLDHRVDKGGDLAFQHKPPRFTFRHVRSSSSNARRPGEKWRG</sequence>
<accession>A0A508WSI6</accession>
<protein>
    <submittedName>
        <fullName evidence="1">Uncharacterized protein</fullName>
    </submittedName>
</protein>
<organism evidence="1">
    <name type="scientific">Sinorhizobium medicae</name>
    <dbReference type="NCBI Taxonomy" id="110321"/>
    <lineage>
        <taxon>Bacteria</taxon>
        <taxon>Pseudomonadati</taxon>
        <taxon>Pseudomonadota</taxon>
        <taxon>Alphaproteobacteria</taxon>
        <taxon>Hyphomicrobiales</taxon>
        <taxon>Rhizobiaceae</taxon>
        <taxon>Sinorhizobium/Ensifer group</taxon>
        <taxon>Sinorhizobium</taxon>
    </lineage>
</organism>
<evidence type="ECO:0000313" key="1">
    <source>
        <dbReference type="EMBL" id="VTZ60185.1"/>
    </source>
</evidence>